<gene>
    <name evidence="1" type="ORF">TAV2_LOCUS8421</name>
</gene>
<accession>A0AAU9RSP2</accession>
<proteinExistence type="predicted"/>
<dbReference type="Gene3D" id="3.30.70.2890">
    <property type="entry name" value="XS domain"/>
    <property type="match status" value="1"/>
</dbReference>
<organism evidence="1 2">
    <name type="scientific">Thlaspi arvense</name>
    <name type="common">Field penny-cress</name>
    <dbReference type="NCBI Taxonomy" id="13288"/>
    <lineage>
        <taxon>Eukaryota</taxon>
        <taxon>Viridiplantae</taxon>
        <taxon>Streptophyta</taxon>
        <taxon>Embryophyta</taxon>
        <taxon>Tracheophyta</taxon>
        <taxon>Spermatophyta</taxon>
        <taxon>Magnoliopsida</taxon>
        <taxon>eudicotyledons</taxon>
        <taxon>Gunneridae</taxon>
        <taxon>Pentapetalae</taxon>
        <taxon>rosids</taxon>
        <taxon>malvids</taxon>
        <taxon>Brassicales</taxon>
        <taxon>Brassicaceae</taxon>
        <taxon>Thlaspideae</taxon>
        <taxon>Thlaspi</taxon>
    </lineage>
</organism>
<keyword evidence="2" id="KW-1185">Reference proteome</keyword>
<dbReference type="InterPro" id="IPR045177">
    <property type="entry name" value="FDM1-5/IDN2"/>
</dbReference>
<evidence type="ECO:0000313" key="2">
    <source>
        <dbReference type="Proteomes" id="UP000836841"/>
    </source>
</evidence>
<dbReference type="AlphaFoldDB" id="A0AAU9RSP2"/>
<dbReference type="PANTHER" id="PTHR21596:SF3">
    <property type="entry name" value="FACTOR OF DNA METHYLATION 1-RELATED"/>
    <property type="match status" value="1"/>
</dbReference>
<dbReference type="EMBL" id="CAJVSB020000348">
    <property type="protein sequence ID" value="CAH2049771.1"/>
    <property type="molecule type" value="Genomic_DNA"/>
</dbReference>
<dbReference type="InterPro" id="IPR038588">
    <property type="entry name" value="XS_domain_sf"/>
</dbReference>
<evidence type="ECO:0000313" key="1">
    <source>
        <dbReference type="EMBL" id="CAH2049771.1"/>
    </source>
</evidence>
<name>A0AAU9RSP2_THLAR</name>
<sequence length="123" mass="14398">MRSDEDSNFIGSEINQYVEKPYQELKAGKYKVNHVNSKGLVGEYLRKEGKLKTISDHVEEGAQDTNKIVAKLINEIGMKNENLDELHYKYNEKTMSLSRMLEEKDMLHHAFYEGFPPRIMRFV</sequence>
<dbReference type="Proteomes" id="UP000836841">
    <property type="component" value="Unassembled WGS sequence"/>
</dbReference>
<reference evidence="1 2" key="1">
    <citation type="submission" date="2022-03" db="EMBL/GenBank/DDBJ databases">
        <authorList>
            <person name="Nunn A."/>
            <person name="Chopra R."/>
            <person name="Nunn A."/>
            <person name="Contreras Garrido A."/>
        </authorList>
    </citation>
    <scope>NUCLEOTIDE SEQUENCE [LARGE SCALE GENOMIC DNA]</scope>
</reference>
<comment type="caution">
    <text evidence="1">The sequence shown here is derived from an EMBL/GenBank/DDBJ whole genome shotgun (WGS) entry which is preliminary data.</text>
</comment>
<dbReference type="GO" id="GO:0080188">
    <property type="term" value="P:gene silencing by siRNA-directed DNA methylation"/>
    <property type="evidence" value="ECO:0007669"/>
    <property type="project" value="InterPro"/>
</dbReference>
<protein>
    <submittedName>
        <fullName evidence="1">Uncharacterized protein</fullName>
    </submittedName>
</protein>
<dbReference type="PANTHER" id="PTHR21596">
    <property type="entry name" value="RIBONUCLEASE P SUBUNIT P38"/>
    <property type="match status" value="1"/>
</dbReference>